<evidence type="ECO:0000313" key="2">
    <source>
        <dbReference type="Proteomes" id="UP000266861"/>
    </source>
</evidence>
<comment type="caution">
    <text evidence="1">The sequence shown here is derived from an EMBL/GenBank/DDBJ whole genome shotgun (WGS) entry which is preliminary data.</text>
</comment>
<proteinExistence type="predicted"/>
<protein>
    <submittedName>
        <fullName evidence="1">Uncharacterized protein</fullName>
    </submittedName>
</protein>
<dbReference type="AlphaFoldDB" id="A0A397IMH2"/>
<name>A0A397IMH2_9GLOM</name>
<evidence type="ECO:0000313" key="1">
    <source>
        <dbReference type="EMBL" id="RHZ74193.1"/>
    </source>
</evidence>
<organism evidence="1 2">
    <name type="scientific">Diversispora epigaea</name>
    <dbReference type="NCBI Taxonomy" id="1348612"/>
    <lineage>
        <taxon>Eukaryota</taxon>
        <taxon>Fungi</taxon>
        <taxon>Fungi incertae sedis</taxon>
        <taxon>Mucoromycota</taxon>
        <taxon>Glomeromycotina</taxon>
        <taxon>Glomeromycetes</taxon>
        <taxon>Diversisporales</taxon>
        <taxon>Diversisporaceae</taxon>
        <taxon>Diversispora</taxon>
    </lineage>
</organism>
<accession>A0A397IMH2</accession>
<reference evidence="1 2" key="1">
    <citation type="submission" date="2018-08" db="EMBL/GenBank/DDBJ databases">
        <title>Genome and evolution of the arbuscular mycorrhizal fungus Diversispora epigaea (formerly Glomus versiforme) and its bacterial endosymbionts.</title>
        <authorList>
            <person name="Sun X."/>
            <person name="Fei Z."/>
            <person name="Harrison M."/>
        </authorList>
    </citation>
    <scope>NUCLEOTIDE SEQUENCE [LARGE SCALE GENOMIC DNA]</scope>
    <source>
        <strain evidence="1 2">IT104</strain>
    </source>
</reference>
<dbReference type="EMBL" id="PQFF01000210">
    <property type="protein sequence ID" value="RHZ74193.1"/>
    <property type="molecule type" value="Genomic_DNA"/>
</dbReference>
<sequence length="102" mass="11856">MSIFQVQCNFYRERSHLKLHNVGVKLSTVQFSSKTGTEPNRNYRFGFGLKPNNNYPEPKSTLNRTAVRFRFLLNRLRALSWCGYIKHSLGGVVMDRDFNGIL</sequence>
<dbReference type="Proteomes" id="UP000266861">
    <property type="component" value="Unassembled WGS sequence"/>
</dbReference>
<keyword evidence="2" id="KW-1185">Reference proteome</keyword>
<gene>
    <name evidence="1" type="ORF">Glove_227g51</name>
</gene>